<sequence>MSLVELLNKPIAELSSAELEQVMAHKRAEERKALDTAREAYQQDKEAYIGQLLDAFKEQAETLKKIKGIAINEGLALNNRIYEINGKTPKEDQKTFTIKNEDDTARVVIDRQERFEFTEEAQVHITAIKDLFKEKFEQRNKGFYALLDSILMRNSKGDYDAKLLTKARLQVRKIGDEALISEFDKLQDCMRVVGTSTYIRVYERDENKKWRDISLNFSSI</sequence>
<dbReference type="Pfam" id="PF11363">
    <property type="entry name" value="DUF3164"/>
    <property type="match status" value="1"/>
</dbReference>
<dbReference type="InterPro" id="IPR021505">
    <property type="entry name" value="Phage_B3_Orf6"/>
</dbReference>
<reference evidence="1 2" key="1">
    <citation type="submission" date="2016-10" db="EMBL/GenBank/DDBJ databases">
        <authorList>
            <person name="de Groot N.N."/>
        </authorList>
    </citation>
    <scope>NUCLEOTIDE SEQUENCE [LARGE SCALE GENOMIC DNA]</scope>
    <source>
        <strain evidence="1 2">DSM 24015</strain>
    </source>
</reference>
<dbReference type="OrthoDB" id="1430456at2"/>
<protein>
    <recommendedName>
        <fullName evidence="3">DUF3164 domain-containing protein</fullName>
    </recommendedName>
</protein>
<name>A0A1G7FC44_9FLAO</name>
<dbReference type="STRING" id="1071918.SAMN05421544_12131"/>
<dbReference type="RefSeq" id="WP_092737837.1">
    <property type="nucleotide sequence ID" value="NZ_FNAS01000021.1"/>
</dbReference>
<keyword evidence="2" id="KW-1185">Reference proteome</keyword>
<accession>A0A1G7FC44</accession>
<evidence type="ECO:0000313" key="2">
    <source>
        <dbReference type="Proteomes" id="UP000198517"/>
    </source>
</evidence>
<dbReference type="AlphaFoldDB" id="A0A1G7FC44"/>
<dbReference type="EMBL" id="FNAS01000021">
    <property type="protein sequence ID" value="SDE73436.1"/>
    <property type="molecule type" value="Genomic_DNA"/>
</dbReference>
<gene>
    <name evidence="1" type="ORF">SAMN05421544_12131</name>
</gene>
<evidence type="ECO:0000313" key="1">
    <source>
        <dbReference type="EMBL" id="SDE73436.1"/>
    </source>
</evidence>
<organism evidence="1 2">
    <name type="scientific">Riemerella columbipharyngis</name>
    <dbReference type="NCBI Taxonomy" id="1071918"/>
    <lineage>
        <taxon>Bacteria</taxon>
        <taxon>Pseudomonadati</taxon>
        <taxon>Bacteroidota</taxon>
        <taxon>Flavobacteriia</taxon>
        <taxon>Flavobacteriales</taxon>
        <taxon>Weeksellaceae</taxon>
        <taxon>Riemerella</taxon>
    </lineage>
</organism>
<evidence type="ECO:0008006" key="3">
    <source>
        <dbReference type="Google" id="ProtNLM"/>
    </source>
</evidence>
<proteinExistence type="predicted"/>
<dbReference type="Proteomes" id="UP000198517">
    <property type="component" value="Unassembled WGS sequence"/>
</dbReference>